<accession>A0A1X7V8W0</accession>
<name>A0A1X7V8W0_AMPQE</name>
<proteinExistence type="predicted"/>
<sequence length="100" mass="11571">MSLASNISLYFANNTATLAGDAIYSTNLYNCTLARFKDASQINNLYWKVFKMYLSTILHHLLHLLNFAMKQEGIIDNIQEHQFMYQSMFSMEMVASLLTF</sequence>
<dbReference type="EnsemblMetazoa" id="Aqu2.1.36730_001">
    <property type="protein sequence ID" value="Aqu2.1.36730_001"/>
    <property type="gene ID" value="Aqu2.1.36730"/>
</dbReference>
<dbReference type="AlphaFoldDB" id="A0A1X7V8W0"/>
<organism evidence="1">
    <name type="scientific">Amphimedon queenslandica</name>
    <name type="common">Sponge</name>
    <dbReference type="NCBI Taxonomy" id="400682"/>
    <lineage>
        <taxon>Eukaryota</taxon>
        <taxon>Metazoa</taxon>
        <taxon>Porifera</taxon>
        <taxon>Demospongiae</taxon>
        <taxon>Heteroscleromorpha</taxon>
        <taxon>Haplosclerida</taxon>
        <taxon>Niphatidae</taxon>
        <taxon>Amphimedon</taxon>
    </lineage>
</organism>
<protein>
    <submittedName>
        <fullName evidence="1">Uncharacterized protein</fullName>
    </submittedName>
</protein>
<dbReference type="InParanoid" id="A0A1X7V8W0"/>
<reference evidence="1" key="1">
    <citation type="submission" date="2017-05" db="UniProtKB">
        <authorList>
            <consortium name="EnsemblMetazoa"/>
        </authorList>
    </citation>
    <scope>IDENTIFICATION</scope>
</reference>
<evidence type="ECO:0000313" key="1">
    <source>
        <dbReference type="EnsemblMetazoa" id="Aqu2.1.36730_001"/>
    </source>
</evidence>